<reference evidence="1 3" key="3">
    <citation type="submission" date="2018-03" db="EMBL/GenBank/DDBJ databases">
        <title>Genomic Encyclopedia of Archaeal and Bacterial Type Strains, Phase II (KMG-II): from individual species to whole genera.</title>
        <authorList>
            <person name="Goeker M."/>
        </authorList>
    </citation>
    <scope>NUCLEOTIDE SEQUENCE [LARGE SCALE GENOMIC DNA]</scope>
    <source>
        <strain evidence="1 3">DSM 25227</strain>
    </source>
</reference>
<dbReference type="Proteomes" id="UP000245839">
    <property type="component" value="Unassembled WGS sequence"/>
</dbReference>
<proteinExistence type="predicted"/>
<evidence type="ECO:0000313" key="1">
    <source>
        <dbReference type="EMBL" id="PWJ12879.1"/>
    </source>
</evidence>
<dbReference type="EMBL" id="QGDJ01000015">
    <property type="protein sequence ID" value="PWJ12879.1"/>
    <property type="molecule type" value="Genomic_DNA"/>
</dbReference>
<keyword evidence="3" id="KW-1185">Reference proteome</keyword>
<sequence>MLGMGLPPAAPPVGALADRGAGPVTSPARMAAPVLDALTTDGLDVTLAAAPSANSAPITAYDLRYALGGGVSVEVQTRAVNAEGAGAWGDGAVAVTVSAGLPDGIVTDPEFLDGTAWDVVSATSARG</sequence>
<dbReference type="AlphaFoldDB" id="A0A2Y9B6U0"/>
<accession>A0A2Y9B6U0</accession>
<dbReference type="Proteomes" id="UP000251571">
    <property type="component" value="Unassembled WGS sequence"/>
</dbReference>
<evidence type="ECO:0000313" key="3">
    <source>
        <dbReference type="Proteomes" id="UP000245839"/>
    </source>
</evidence>
<reference evidence="4" key="1">
    <citation type="submission" date="2016-10" db="EMBL/GenBank/DDBJ databases">
        <authorList>
            <person name="Varghese N."/>
            <person name="Submissions S."/>
        </authorList>
    </citation>
    <scope>NUCLEOTIDE SEQUENCE [LARGE SCALE GENOMIC DNA]</scope>
    <source>
        <strain evidence="4">DSM 25227</strain>
    </source>
</reference>
<reference evidence="2" key="2">
    <citation type="submission" date="2016-10" db="EMBL/GenBank/DDBJ databases">
        <authorList>
            <person name="Cai Z."/>
        </authorList>
    </citation>
    <scope>NUCLEOTIDE SEQUENCE [LARGE SCALE GENOMIC DNA]</scope>
    <source>
        <strain evidence="2">DSM 25227</strain>
    </source>
</reference>
<gene>
    <name evidence="1" type="ORF">BCF38_11515</name>
    <name evidence="2" type="ORF">SAMN05421539_11515</name>
</gene>
<protein>
    <submittedName>
        <fullName evidence="2">Uncharacterized protein</fullName>
    </submittedName>
</protein>
<dbReference type="EMBL" id="UETC01000015">
    <property type="protein sequence ID" value="SSA50687.1"/>
    <property type="molecule type" value="Genomic_DNA"/>
</dbReference>
<name>A0A2Y9B6U0_9RHOB</name>
<organism evidence="2 4">
    <name type="scientific">Jannaschia seohaensis</name>
    <dbReference type="NCBI Taxonomy" id="475081"/>
    <lineage>
        <taxon>Bacteria</taxon>
        <taxon>Pseudomonadati</taxon>
        <taxon>Pseudomonadota</taxon>
        <taxon>Alphaproteobacteria</taxon>
        <taxon>Rhodobacterales</taxon>
        <taxon>Roseobacteraceae</taxon>
        <taxon>Jannaschia</taxon>
    </lineage>
</organism>
<evidence type="ECO:0000313" key="4">
    <source>
        <dbReference type="Proteomes" id="UP000251571"/>
    </source>
</evidence>
<evidence type="ECO:0000313" key="2">
    <source>
        <dbReference type="EMBL" id="SSA50687.1"/>
    </source>
</evidence>